<evidence type="ECO:0000313" key="2">
    <source>
        <dbReference type="EMBL" id="SNS57386.1"/>
    </source>
</evidence>
<proteinExistence type="predicted"/>
<dbReference type="OrthoDB" id="4480597at2"/>
<dbReference type="InterPro" id="IPR021235">
    <property type="entry name" value="DUF2637"/>
</dbReference>
<organism evidence="2 3">
    <name type="scientific">Rhodococcoides kyotonense</name>
    <dbReference type="NCBI Taxonomy" id="398843"/>
    <lineage>
        <taxon>Bacteria</taxon>
        <taxon>Bacillati</taxon>
        <taxon>Actinomycetota</taxon>
        <taxon>Actinomycetes</taxon>
        <taxon>Mycobacteriales</taxon>
        <taxon>Nocardiaceae</taxon>
        <taxon>Rhodococcoides</taxon>
    </lineage>
</organism>
<feature type="transmembrane region" description="Helical" evidence="1">
    <location>
        <begin position="43"/>
        <end position="62"/>
    </location>
</feature>
<keyword evidence="3" id="KW-1185">Reference proteome</keyword>
<protein>
    <recommendedName>
        <fullName evidence="4">Excisionase</fullName>
    </recommendedName>
</protein>
<feature type="transmembrane region" description="Helical" evidence="1">
    <location>
        <begin position="69"/>
        <end position="89"/>
    </location>
</feature>
<dbReference type="EMBL" id="FZOW01000003">
    <property type="protein sequence ID" value="SNS57386.1"/>
    <property type="molecule type" value="Genomic_DNA"/>
</dbReference>
<reference evidence="3" key="1">
    <citation type="submission" date="2017-06" db="EMBL/GenBank/DDBJ databases">
        <authorList>
            <person name="Varghese N."/>
            <person name="Submissions S."/>
        </authorList>
    </citation>
    <scope>NUCLEOTIDE SEQUENCE [LARGE SCALE GENOMIC DNA]</scope>
    <source>
        <strain evidence="3">JCM 23211</strain>
    </source>
</reference>
<evidence type="ECO:0000256" key="1">
    <source>
        <dbReference type="SAM" id="Phobius"/>
    </source>
</evidence>
<gene>
    <name evidence="2" type="ORF">SAMN05421642_103342</name>
</gene>
<keyword evidence="1" id="KW-1133">Transmembrane helix</keyword>
<keyword evidence="1" id="KW-0472">Membrane</keyword>
<name>A0A239FKF6_9NOCA</name>
<feature type="transmembrane region" description="Helical" evidence="1">
    <location>
        <begin position="7"/>
        <end position="28"/>
    </location>
</feature>
<sequence>MSRLPLYSALTGTVLIGLGAFWLSFTALQDLAAQAKLGSSQSFVWPLVVDLTIVVATLAVVVMERGRWYAWLLLALAAGISLVGNAAHAWETGPIAVGVATVPPLFLLMLTHLCVKLTADRSQGEVVELEIVDDASFRPARIAG</sequence>
<dbReference type="Proteomes" id="UP000198327">
    <property type="component" value="Unassembled WGS sequence"/>
</dbReference>
<evidence type="ECO:0008006" key="4">
    <source>
        <dbReference type="Google" id="ProtNLM"/>
    </source>
</evidence>
<dbReference type="AlphaFoldDB" id="A0A239FKF6"/>
<dbReference type="RefSeq" id="WP_089244502.1">
    <property type="nucleotide sequence ID" value="NZ_FZOW01000003.1"/>
</dbReference>
<dbReference type="Pfam" id="PF10935">
    <property type="entry name" value="DUF2637"/>
    <property type="match status" value="1"/>
</dbReference>
<accession>A0A239FKF6</accession>
<feature type="transmembrane region" description="Helical" evidence="1">
    <location>
        <begin position="95"/>
        <end position="115"/>
    </location>
</feature>
<evidence type="ECO:0000313" key="3">
    <source>
        <dbReference type="Proteomes" id="UP000198327"/>
    </source>
</evidence>
<keyword evidence="1" id="KW-0812">Transmembrane</keyword>